<keyword evidence="3" id="KW-0648">Protein biosynthesis</keyword>
<comment type="caution">
    <text evidence="4">The sequence shown here is derived from an EMBL/GenBank/DDBJ whole genome shotgun (WGS) entry which is preliminary data.</text>
</comment>
<keyword evidence="2 3" id="KW-0408">Iron</keyword>
<organism evidence="4 5">
    <name type="scientific">Natranaerovirga pectinivora</name>
    <dbReference type="NCBI Taxonomy" id="682400"/>
    <lineage>
        <taxon>Bacteria</taxon>
        <taxon>Bacillati</taxon>
        <taxon>Bacillota</taxon>
        <taxon>Clostridia</taxon>
        <taxon>Lachnospirales</taxon>
        <taxon>Natranaerovirgaceae</taxon>
        <taxon>Natranaerovirga</taxon>
    </lineage>
</organism>
<comment type="function">
    <text evidence="3">Removes the formyl group from the N-terminal Met of newly synthesized proteins. Requires at least a dipeptide for an efficient rate of reaction. N-terminal L-methionine is a prerequisite for activity but the enzyme has broad specificity at other positions.</text>
</comment>
<dbReference type="RefSeq" id="WP_132249426.1">
    <property type="nucleotide sequence ID" value="NZ_SMAL01000001.1"/>
</dbReference>
<dbReference type="GO" id="GO:0046872">
    <property type="term" value="F:metal ion binding"/>
    <property type="evidence" value="ECO:0007669"/>
    <property type="project" value="UniProtKB-KW"/>
</dbReference>
<protein>
    <recommendedName>
        <fullName evidence="3">Peptide deformylase</fullName>
        <shortName evidence="3">PDF</shortName>
        <ecNumber evidence="3">3.5.1.88</ecNumber>
    </recommendedName>
    <alternativeName>
        <fullName evidence="3">Polypeptide deformylase</fullName>
    </alternativeName>
</protein>
<dbReference type="PRINTS" id="PR01576">
    <property type="entry name" value="PDEFORMYLASE"/>
</dbReference>
<comment type="catalytic activity">
    <reaction evidence="3">
        <text>N-terminal N-formyl-L-methionyl-[peptide] + H2O = N-terminal L-methionyl-[peptide] + formate</text>
        <dbReference type="Rhea" id="RHEA:24420"/>
        <dbReference type="Rhea" id="RHEA-COMP:10639"/>
        <dbReference type="Rhea" id="RHEA-COMP:10640"/>
        <dbReference type="ChEBI" id="CHEBI:15377"/>
        <dbReference type="ChEBI" id="CHEBI:15740"/>
        <dbReference type="ChEBI" id="CHEBI:49298"/>
        <dbReference type="ChEBI" id="CHEBI:64731"/>
        <dbReference type="EC" id="3.5.1.88"/>
    </reaction>
</comment>
<dbReference type="GO" id="GO:0042586">
    <property type="term" value="F:peptide deformylase activity"/>
    <property type="evidence" value="ECO:0007669"/>
    <property type="project" value="UniProtKB-UniRule"/>
</dbReference>
<dbReference type="Pfam" id="PF01327">
    <property type="entry name" value="Pep_deformylase"/>
    <property type="match status" value="1"/>
</dbReference>
<evidence type="ECO:0000313" key="5">
    <source>
        <dbReference type="Proteomes" id="UP000294902"/>
    </source>
</evidence>
<dbReference type="HAMAP" id="MF_00163">
    <property type="entry name" value="Pep_deformylase"/>
    <property type="match status" value="1"/>
</dbReference>
<keyword evidence="3" id="KW-0378">Hydrolase</keyword>
<dbReference type="PIRSF" id="PIRSF004749">
    <property type="entry name" value="Pep_def"/>
    <property type="match status" value="1"/>
</dbReference>
<feature type="binding site" evidence="3">
    <location>
        <position position="130"/>
    </location>
    <ligand>
        <name>Fe cation</name>
        <dbReference type="ChEBI" id="CHEBI:24875"/>
    </ligand>
</feature>
<dbReference type="OrthoDB" id="9784988at2"/>
<evidence type="ECO:0000313" key="4">
    <source>
        <dbReference type="EMBL" id="TCT16942.1"/>
    </source>
</evidence>
<dbReference type="Gene3D" id="3.90.45.10">
    <property type="entry name" value="Peptide deformylase"/>
    <property type="match status" value="1"/>
</dbReference>
<dbReference type="PANTHER" id="PTHR10458:SF22">
    <property type="entry name" value="PEPTIDE DEFORMYLASE"/>
    <property type="match status" value="1"/>
</dbReference>
<feature type="binding site" evidence="3">
    <location>
        <position position="134"/>
    </location>
    <ligand>
        <name>Fe cation</name>
        <dbReference type="ChEBI" id="CHEBI:24875"/>
    </ligand>
</feature>
<dbReference type="NCBIfam" id="TIGR00079">
    <property type="entry name" value="pept_deformyl"/>
    <property type="match status" value="1"/>
</dbReference>
<gene>
    <name evidence="3" type="primary">def</name>
    <name evidence="4" type="ORF">EDC18_101238</name>
</gene>
<accession>A0A4R3MQ05</accession>
<dbReference type="EMBL" id="SMAL01000001">
    <property type="protein sequence ID" value="TCT16942.1"/>
    <property type="molecule type" value="Genomic_DNA"/>
</dbReference>
<dbReference type="NCBIfam" id="NF001159">
    <property type="entry name" value="PRK00150.1-3"/>
    <property type="match status" value="1"/>
</dbReference>
<dbReference type="PANTHER" id="PTHR10458">
    <property type="entry name" value="PEPTIDE DEFORMYLASE"/>
    <property type="match status" value="1"/>
</dbReference>
<name>A0A4R3MQ05_9FIRM</name>
<dbReference type="EC" id="3.5.1.88" evidence="3"/>
<dbReference type="InterPro" id="IPR036821">
    <property type="entry name" value="Peptide_deformylase_sf"/>
</dbReference>
<dbReference type="Proteomes" id="UP000294902">
    <property type="component" value="Unassembled WGS sequence"/>
</dbReference>
<keyword evidence="5" id="KW-1185">Reference proteome</keyword>
<reference evidence="4 5" key="1">
    <citation type="submission" date="2019-03" db="EMBL/GenBank/DDBJ databases">
        <title>Genomic Encyclopedia of Type Strains, Phase IV (KMG-IV): sequencing the most valuable type-strain genomes for metagenomic binning, comparative biology and taxonomic classification.</title>
        <authorList>
            <person name="Goeker M."/>
        </authorList>
    </citation>
    <scope>NUCLEOTIDE SEQUENCE [LARGE SCALE GENOMIC DNA]</scope>
    <source>
        <strain evidence="4 5">DSM 24629</strain>
    </source>
</reference>
<sequence length="158" mass="17511">MAIRNIREDGDEVLRKKARVVESITDQVKVLIDDMIETMYDANGIGLAAPQVGILKRIIVIDIGEGLVVLINPEIVERNGCQVGIEGCLSIPGTLGEIERPEYVKVKGLNKEGETIFVEGTELMAKALCHEIDHLDGVLFTDKVIRFVDGYDEDEMEE</sequence>
<evidence type="ECO:0000256" key="1">
    <source>
        <dbReference type="ARBA" id="ARBA00010759"/>
    </source>
</evidence>
<dbReference type="InterPro" id="IPR023635">
    <property type="entry name" value="Peptide_deformylase"/>
</dbReference>
<dbReference type="AlphaFoldDB" id="A0A4R3MQ05"/>
<dbReference type="SUPFAM" id="SSF56420">
    <property type="entry name" value="Peptide deformylase"/>
    <property type="match status" value="1"/>
</dbReference>
<feature type="binding site" evidence="3">
    <location>
        <position position="88"/>
    </location>
    <ligand>
        <name>Fe cation</name>
        <dbReference type="ChEBI" id="CHEBI:24875"/>
    </ligand>
</feature>
<comment type="cofactor">
    <cofactor evidence="3">
        <name>Fe(2+)</name>
        <dbReference type="ChEBI" id="CHEBI:29033"/>
    </cofactor>
    <text evidence="3">Binds 1 Fe(2+) ion.</text>
</comment>
<comment type="similarity">
    <text evidence="1 3">Belongs to the polypeptide deformylase family.</text>
</comment>
<proteinExistence type="inferred from homology"/>
<feature type="active site" evidence="3">
    <location>
        <position position="131"/>
    </location>
</feature>
<dbReference type="GO" id="GO:0006412">
    <property type="term" value="P:translation"/>
    <property type="evidence" value="ECO:0007669"/>
    <property type="project" value="UniProtKB-UniRule"/>
</dbReference>
<keyword evidence="3" id="KW-0479">Metal-binding</keyword>
<evidence type="ECO:0000256" key="2">
    <source>
        <dbReference type="ARBA" id="ARBA00023004"/>
    </source>
</evidence>
<evidence type="ECO:0000256" key="3">
    <source>
        <dbReference type="HAMAP-Rule" id="MF_00163"/>
    </source>
</evidence>
<dbReference type="CDD" id="cd00487">
    <property type="entry name" value="Pep_deformylase"/>
    <property type="match status" value="1"/>
</dbReference>